<dbReference type="AlphaFoldDB" id="A0ABD1LSR3"/>
<reference evidence="3 4" key="1">
    <citation type="submission" date="2024-08" db="EMBL/GenBank/DDBJ databases">
        <title>Insights into the chromosomal genome structure of Flemingia macrophylla.</title>
        <authorList>
            <person name="Ding Y."/>
            <person name="Zhao Y."/>
            <person name="Bi W."/>
            <person name="Wu M."/>
            <person name="Zhao G."/>
            <person name="Gong Y."/>
            <person name="Li W."/>
            <person name="Zhang P."/>
        </authorList>
    </citation>
    <scope>NUCLEOTIDE SEQUENCE [LARGE SCALE GENOMIC DNA]</scope>
    <source>
        <strain evidence="3">DYQJB</strain>
        <tissue evidence="3">Leaf</tissue>
    </source>
</reference>
<accession>A0ABD1LSR3</accession>
<feature type="compositionally biased region" description="Polar residues" evidence="2">
    <location>
        <begin position="1"/>
        <end position="14"/>
    </location>
</feature>
<feature type="compositionally biased region" description="Basic and acidic residues" evidence="2">
    <location>
        <begin position="59"/>
        <end position="70"/>
    </location>
</feature>
<dbReference type="InterPro" id="IPR027267">
    <property type="entry name" value="AH/BAR_dom_sf"/>
</dbReference>
<feature type="compositionally biased region" description="Polar residues" evidence="2">
    <location>
        <begin position="42"/>
        <end position="58"/>
    </location>
</feature>
<feature type="coiled-coil region" evidence="1">
    <location>
        <begin position="827"/>
        <end position="882"/>
    </location>
</feature>
<feature type="region of interest" description="Disordered" evidence="2">
    <location>
        <begin position="299"/>
        <end position="363"/>
    </location>
</feature>
<dbReference type="PANTHER" id="PTHR47490:SF2">
    <property type="entry name" value="PROTEIN BLISTER"/>
    <property type="match status" value="1"/>
</dbReference>
<dbReference type="SUPFAM" id="SSF103657">
    <property type="entry name" value="BAR/IMD domain-like"/>
    <property type="match status" value="1"/>
</dbReference>
<name>A0ABD1LSR3_9FABA</name>
<comment type="caution">
    <text evidence="3">The sequence shown here is derived from an EMBL/GenBank/DDBJ whole genome shotgun (WGS) entry which is preliminary data.</text>
</comment>
<protein>
    <submittedName>
        <fullName evidence="3">Uncharacterized protein</fullName>
    </submittedName>
</protein>
<dbReference type="InterPro" id="IPR044194">
    <property type="entry name" value="BLISTER"/>
</dbReference>
<dbReference type="Proteomes" id="UP001603857">
    <property type="component" value="Unassembled WGS sequence"/>
</dbReference>
<evidence type="ECO:0000313" key="3">
    <source>
        <dbReference type="EMBL" id="KAL2326561.1"/>
    </source>
</evidence>
<feature type="compositionally biased region" description="Basic and acidic residues" evidence="2">
    <location>
        <begin position="15"/>
        <end position="40"/>
    </location>
</feature>
<keyword evidence="1" id="KW-0175">Coiled coil</keyword>
<feature type="region of interest" description="Disordered" evidence="2">
    <location>
        <begin position="196"/>
        <end position="219"/>
    </location>
</feature>
<feature type="coiled-coil region" evidence="1">
    <location>
        <begin position="555"/>
        <end position="652"/>
    </location>
</feature>
<feature type="region of interest" description="Disordered" evidence="2">
    <location>
        <begin position="1"/>
        <end position="88"/>
    </location>
</feature>
<evidence type="ECO:0000256" key="2">
    <source>
        <dbReference type="SAM" id="MobiDB-lite"/>
    </source>
</evidence>
<dbReference type="PANTHER" id="PTHR47490">
    <property type="entry name" value="PROTEIN BLISTER"/>
    <property type="match status" value="1"/>
</dbReference>
<evidence type="ECO:0000256" key="1">
    <source>
        <dbReference type="SAM" id="Coils"/>
    </source>
</evidence>
<dbReference type="Gene3D" id="1.10.287.1490">
    <property type="match status" value="1"/>
</dbReference>
<dbReference type="EMBL" id="JBGMDY010000008">
    <property type="protein sequence ID" value="KAL2326561.1"/>
    <property type="molecule type" value="Genomic_DNA"/>
</dbReference>
<feature type="compositionally biased region" description="Polar residues" evidence="2">
    <location>
        <begin position="307"/>
        <end position="316"/>
    </location>
</feature>
<keyword evidence="4" id="KW-1185">Reference proteome</keyword>
<proteinExistence type="predicted"/>
<evidence type="ECO:0000313" key="4">
    <source>
        <dbReference type="Proteomes" id="UP001603857"/>
    </source>
</evidence>
<feature type="compositionally biased region" description="Polar residues" evidence="2">
    <location>
        <begin position="345"/>
        <end position="363"/>
    </location>
</feature>
<feature type="compositionally biased region" description="Polar residues" evidence="2">
    <location>
        <begin position="198"/>
        <end position="216"/>
    </location>
</feature>
<organism evidence="3 4">
    <name type="scientific">Flemingia macrophylla</name>
    <dbReference type="NCBI Taxonomy" id="520843"/>
    <lineage>
        <taxon>Eukaryota</taxon>
        <taxon>Viridiplantae</taxon>
        <taxon>Streptophyta</taxon>
        <taxon>Embryophyta</taxon>
        <taxon>Tracheophyta</taxon>
        <taxon>Spermatophyta</taxon>
        <taxon>Magnoliopsida</taxon>
        <taxon>eudicotyledons</taxon>
        <taxon>Gunneridae</taxon>
        <taxon>Pentapetalae</taxon>
        <taxon>rosids</taxon>
        <taxon>fabids</taxon>
        <taxon>Fabales</taxon>
        <taxon>Fabaceae</taxon>
        <taxon>Papilionoideae</taxon>
        <taxon>50 kb inversion clade</taxon>
        <taxon>NPAAA clade</taxon>
        <taxon>indigoferoid/millettioid clade</taxon>
        <taxon>Phaseoleae</taxon>
        <taxon>Flemingia</taxon>
    </lineage>
</organism>
<feature type="compositionally biased region" description="Polar residues" evidence="2">
    <location>
        <begin position="771"/>
        <end position="804"/>
    </location>
</feature>
<gene>
    <name evidence="3" type="ORF">Fmac_025619</name>
</gene>
<sequence length="937" mass="103151">MASAQVLPNSGASSRKQEHLEAGKRRLEEFRKKKAAERAKKTASSSQVHNSDTSLNKKQSFEVENVRDNESDGVTTSDGVGGAVTGTSTLRTSNDKTLDLFSQSSNQGSLAGRAFLARNDLNASSPNPVEAHSNVDEGRRYNASSVTKSTDFSQNDETNKLNDIYGIHAVGVDGIPHGTPNHQSFPVRLQKSQEFDCNASQSSLHGMNDSQSNKSNNSEKDYVVTDNLSLYFPLKITPQKSVDAPQQIKPTNSSSLDSGYSHSLLSGGFSDSFSSKFRETVTSSDNNLPSLHGATTPKYDSIGYEARNSSNHTPIHSLSTESSSRRSRPSFLDSLNVTRPALGSPLQQSEQDSSMSNHLESSNNDISKSAYFHEPSKETKTVPLFPKYTTANVHSPVEHLTTPSVVDNSNQGAVMIGAKENGMEKKHDYYSPSQTEDFAALEQDGSYVLKVTALENNFVLETAGCQLWTENILFRRLFSRTASIAICILCDGRLWCLGQVYCSVHIEDLTKEKFSLQRALEASRVLAESLATENSTLTDNYNQQRTVVNQLKSDMEKVQGDIKAHLVELESIKSEYTNAQLECHAADERSKLLASEVIGLEEKALRLRSRELKLEKQLENAEAEISSYRKKISSLDKDRQDLQSTIDALQEACGSFFLAKHPSLLPSVAAPVIVRLRPYTAVRTTSAYHRPYTVRTTQSIRLRPPSAVTPVTEPAQIESPELPGLADLPLSFAFDFHNLVFLKKKMLLAKLRKASGTGKPIESQASKRDISTSTEDLANEDPGSNSSNPEINDNAAEASSLSSVTETSHASFGVSPVNIPHDQMRMIENINALISELALEKEELIKALASESSESAKMKEINKELSRKLEVQTQRLELLTAQSMVNENISAKQSDSRATYENTQYADEGDEVVERVLGWIMKFFPGGPSRRRTSKLL</sequence>
<feature type="region of interest" description="Disordered" evidence="2">
    <location>
        <begin position="758"/>
        <end position="804"/>
    </location>
</feature>